<dbReference type="Pfam" id="PF02653">
    <property type="entry name" value="BPD_transp_2"/>
    <property type="match status" value="1"/>
</dbReference>
<dbReference type="InterPro" id="IPR043428">
    <property type="entry name" value="LivM-like"/>
</dbReference>
<name>A0A7C4RT82_9BACT</name>
<dbReference type="AlphaFoldDB" id="A0A7C4RT82"/>
<dbReference type="InterPro" id="IPR001851">
    <property type="entry name" value="ABC_transp_permease"/>
</dbReference>
<keyword evidence="3 6" id="KW-0812">Transmembrane</keyword>
<dbReference type="GO" id="GO:0005886">
    <property type="term" value="C:plasma membrane"/>
    <property type="evidence" value="ECO:0007669"/>
    <property type="project" value="UniProtKB-SubCell"/>
</dbReference>
<dbReference type="CDD" id="cd06581">
    <property type="entry name" value="TM_PBP1_LivM_like"/>
    <property type="match status" value="1"/>
</dbReference>
<feature type="transmembrane region" description="Helical" evidence="6">
    <location>
        <begin position="150"/>
        <end position="170"/>
    </location>
</feature>
<evidence type="ECO:0000256" key="5">
    <source>
        <dbReference type="ARBA" id="ARBA00023136"/>
    </source>
</evidence>
<gene>
    <name evidence="7" type="ORF">ENS29_11785</name>
</gene>
<evidence type="ECO:0000256" key="6">
    <source>
        <dbReference type="SAM" id="Phobius"/>
    </source>
</evidence>
<reference evidence="7" key="1">
    <citation type="journal article" date="2020" name="mSystems">
        <title>Genome- and Community-Level Interaction Insights into Carbon Utilization and Element Cycling Functions of Hydrothermarchaeota in Hydrothermal Sediment.</title>
        <authorList>
            <person name="Zhou Z."/>
            <person name="Liu Y."/>
            <person name="Xu W."/>
            <person name="Pan J."/>
            <person name="Luo Z.H."/>
            <person name="Li M."/>
        </authorList>
    </citation>
    <scope>NUCLEOTIDE SEQUENCE [LARGE SCALE GENOMIC DNA]</scope>
    <source>
        <strain evidence="7">SpSt-477</strain>
    </source>
</reference>
<keyword evidence="4 6" id="KW-1133">Transmembrane helix</keyword>
<dbReference type="GO" id="GO:0015658">
    <property type="term" value="F:branched-chain amino acid transmembrane transporter activity"/>
    <property type="evidence" value="ECO:0007669"/>
    <property type="project" value="InterPro"/>
</dbReference>
<dbReference type="EMBL" id="DSUH01000268">
    <property type="protein sequence ID" value="HGU33525.1"/>
    <property type="molecule type" value="Genomic_DNA"/>
</dbReference>
<feature type="transmembrane region" description="Helical" evidence="6">
    <location>
        <begin position="85"/>
        <end position="103"/>
    </location>
</feature>
<comment type="caution">
    <text evidence="7">The sequence shown here is derived from an EMBL/GenBank/DDBJ whole genome shotgun (WGS) entry which is preliminary data.</text>
</comment>
<evidence type="ECO:0000313" key="7">
    <source>
        <dbReference type="EMBL" id="HGU33525.1"/>
    </source>
</evidence>
<keyword evidence="5 6" id="KW-0472">Membrane</keyword>
<comment type="subcellular location">
    <subcellularLocation>
        <location evidence="1">Cell membrane</location>
        <topology evidence="1">Multi-pass membrane protein</topology>
    </subcellularLocation>
</comment>
<dbReference type="PANTHER" id="PTHR30482">
    <property type="entry name" value="HIGH-AFFINITY BRANCHED-CHAIN AMINO ACID TRANSPORT SYSTEM PERMEASE"/>
    <property type="match status" value="1"/>
</dbReference>
<sequence length="330" mass="35405">MTTAHRKPFIAGIAVLVLAALPTFIHDTFFLRVLTESIMWIGLAIAWDVLAGYTGYLNFGHGAFFGAGAYITAFLIKFAGVPFLLAMPAGGLAAALLALVSGIPTLRLKGAYFAIATWAMARALQQLALVLDITGGPDGMRLPPYLHPQFFYYVMLILVAGTFALMWYLLEHAPFGLKVKAIREDEAGAMSLGIHPTVIKMQAYLLSTVPAGLIGGVYAYWITYIDPASVLGDLVTDQAVVMAVFGGLGTLIGPIIGAIIIYFFKTLFWAYLSDYQVLYLIILGILIAMSVVFLPNGLYGTLTGRTSGKTAIEKGLAIEAKAKSKEVAHG</sequence>
<feature type="transmembrane region" description="Helical" evidence="6">
    <location>
        <begin position="276"/>
        <end position="294"/>
    </location>
</feature>
<keyword evidence="2" id="KW-1003">Cell membrane</keyword>
<evidence type="ECO:0000256" key="2">
    <source>
        <dbReference type="ARBA" id="ARBA00022475"/>
    </source>
</evidence>
<dbReference type="PANTHER" id="PTHR30482:SF10">
    <property type="entry name" value="HIGH-AFFINITY BRANCHED-CHAIN AMINO ACID TRANSPORT PROTEIN BRAE"/>
    <property type="match status" value="1"/>
</dbReference>
<feature type="transmembrane region" description="Helical" evidence="6">
    <location>
        <begin position="241"/>
        <end position="264"/>
    </location>
</feature>
<proteinExistence type="predicted"/>
<protein>
    <submittedName>
        <fullName evidence="7">Branched-chain amino acid ABC transporter permease</fullName>
    </submittedName>
</protein>
<evidence type="ECO:0000256" key="3">
    <source>
        <dbReference type="ARBA" id="ARBA00022692"/>
    </source>
</evidence>
<accession>A0A7C4RT82</accession>
<evidence type="ECO:0000256" key="1">
    <source>
        <dbReference type="ARBA" id="ARBA00004651"/>
    </source>
</evidence>
<feature type="transmembrane region" description="Helical" evidence="6">
    <location>
        <begin position="203"/>
        <end position="221"/>
    </location>
</feature>
<organism evidence="7">
    <name type="scientific">Desulfatirhabdium butyrativorans</name>
    <dbReference type="NCBI Taxonomy" id="340467"/>
    <lineage>
        <taxon>Bacteria</taxon>
        <taxon>Pseudomonadati</taxon>
        <taxon>Thermodesulfobacteriota</taxon>
        <taxon>Desulfobacteria</taxon>
        <taxon>Desulfobacterales</taxon>
        <taxon>Desulfatirhabdiaceae</taxon>
        <taxon>Desulfatirhabdium</taxon>
    </lineage>
</organism>
<feature type="transmembrane region" description="Helical" evidence="6">
    <location>
        <begin position="9"/>
        <end position="25"/>
    </location>
</feature>
<evidence type="ECO:0000256" key="4">
    <source>
        <dbReference type="ARBA" id="ARBA00022989"/>
    </source>
</evidence>